<accession>A0ACC1DB61</accession>
<keyword evidence="2" id="KW-1185">Reference proteome</keyword>
<proteinExistence type="predicted"/>
<evidence type="ECO:0000313" key="1">
    <source>
        <dbReference type="EMBL" id="KAJ0181204.1"/>
    </source>
</evidence>
<reference evidence="1 2" key="1">
    <citation type="journal article" date="2021" name="Front. Genet.">
        <title>Chromosome-Level Genome Assembly Reveals Significant Gene Expansion in the Toll and IMD Signaling Pathways of Dendrolimus kikuchii.</title>
        <authorList>
            <person name="Zhou J."/>
            <person name="Wu P."/>
            <person name="Xiong Z."/>
            <person name="Liu N."/>
            <person name="Zhao N."/>
            <person name="Ji M."/>
            <person name="Qiu Y."/>
            <person name="Yang B."/>
        </authorList>
    </citation>
    <scope>NUCLEOTIDE SEQUENCE [LARGE SCALE GENOMIC DNA]</scope>
    <source>
        <strain evidence="1">Ann1</strain>
    </source>
</reference>
<name>A0ACC1DB61_9NEOP</name>
<evidence type="ECO:0000313" key="2">
    <source>
        <dbReference type="Proteomes" id="UP000824533"/>
    </source>
</evidence>
<sequence length="556" mass="59631">MACLLRVLSRRSRLTVSAIKLTPLSTRSFARSPSTILFSEEVREAKIENKPIVALESTIITHGMPYPVNLETGMQVEDIIRKGGAVPATIAILKGQLTVGLTKDQLQYLAEAKGVIKTSRRDFAPVMAGKLDGATTVAGTIIAAELADIPVFVTGGLGGVHREGETTLDVSADLNELGRSKTLVVCSGVKSILDIGRTLEYLETQGVCVCTFGETDDFPAFYTSKSGFKAPYRVSDAQQAAKILYVAHAYQLASGIVVAVPIPKEYALDETVIETAIKNALKEAKHKGIHGKEVTPFVLSAVSNATGGSSLTANIALVKNNAKVGADIAVEFKKLKNVDSLGNAFNIGFGREAGKSSPATYRHFHSSSNLWMEEGKLGRKEPIFSATDSDRDVLVIGGANVDRTYRVSEDRVQLDGSTHACLADQCAGGVARNMAEALWRLRDGRVKLITAIGDDADGEFLTNIAPGLILEGCVMNTGRTPTYAAVLDSRGDCLLGLGDMKMHNLITPELVDRHMQLLERAPLVVLDGNLPVPTINHIMELCHGLQKPGNEIDRQV</sequence>
<protein>
    <submittedName>
        <fullName evidence="1">Uncharacterized protein</fullName>
    </submittedName>
</protein>
<organism evidence="1 2">
    <name type="scientific">Dendrolimus kikuchii</name>
    <dbReference type="NCBI Taxonomy" id="765133"/>
    <lineage>
        <taxon>Eukaryota</taxon>
        <taxon>Metazoa</taxon>
        <taxon>Ecdysozoa</taxon>
        <taxon>Arthropoda</taxon>
        <taxon>Hexapoda</taxon>
        <taxon>Insecta</taxon>
        <taxon>Pterygota</taxon>
        <taxon>Neoptera</taxon>
        <taxon>Endopterygota</taxon>
        <taxon>Lepidoptera</taxon>
        <taxon>Glossata</taxon>
        <taxon>Ditrysia</taxon>
        <taxon>Bombycoidea</taxon>
        <taxon>Lasiocampidae</taxon>
        <taxon>Dendrolimus</taxon>
    </lineage>
</organism>
<dbReference type="Proteomes" id="UP000824533">
    <property type="component" value="Linkage Group LG05"/>
</dbReference>
<dbReference type="EMBL" id="CM034391">
    <property type="protein sequence ID" value="KAJ0181204.1"/>
    <property type="molecule type" value="Genomic_DNA"/>
</dbReference>
<comment type="caution">
    <text evidence="1">The sequence shown here is derived from an EMBL/GenBank/DDBJ whole genome shotgun (WGS) entry which is preliminary data.</text>
</comment>
<gene>
    <name evidence="1" type="ORF">K1T71_003289</name>
</gene>